<reference evidence="2" key="1">
    <citation type="submission" date="2011-06" db="EMBL/GenBank/DDBJ databases">
        <title>Complete genome sequence of Paenibacillus mucilaginosus KNP414.</title>
        <authorList>
            <person name="Wang J."/>
            <person name="Hu S."/>
            <person name="Hu X."/>
            <person name="Zhang B."/>
            <person name="Dong D."/>
            <person name="Zhang S."/>
            <person name="Zhao K."/>
            <person name="Wu D."/>
        </authorList>
    </citation>
    <scope>NUCLEOTIDE SEQUENCE [LARGE SCALE GENOMIC DNA]</scope>
    <source>
        <strain evidence="2">KNP414</strain>
    </source>
</reference>
<dbReference type="HOGENOM" id="CLU_2357070_0_0_9"/>
<evidence type="ECO:0000313" key="1">
    <source>
        <dbReference type="EMBL" id="AEI45321.1"/>
    </source>
</evidence>
<protein>
    <submittedName>
        <fullName evidence="1">Uncharacterized protein</fullName>
    </submittedName>
</protein>
<dbReference type="PATRIC" id="fig|1036673.3.peg.6349"/>
<evidence type="ECO:0000313" key="2">
    <source>
        <dbReference type="Proteomes" id="UP000006620"/>
    </source>
</evidence>
<organism evidence="1 2">
    <name type="scientific">Paenibacillus mucilaginosus (strain KNP414)</name>
    <dbReference type="NCBI Taxonomy" id="1036673"/>
    <lineage>
        <taxon>Bacteria</taxon>
        <taxon>Bacillati</taxon>
        <taxon>Bacillota</taxon>
        <taxon>Bacilli</taxon>
        <taxon>Bacillales</taxon>
        <taxon>Paenibacillaceae</taxon>
        <taxon>Paenibacillus</taxon>
    </lineage>
</organism>
<dbReference type="EMBL" id="CP002869">
    <property type="protein sequence ID" value="AEI45321.1"/>
    <property type="molecule type" value="Genomic_DNA"/>
</dbReference>
<sequence>MKIALHNERPEEAQLRRLMDDLAVEAGVQPHLEEPEADSSGRVIAAYDCGRLIGVGRLVDTGAEAGSFECTLLPSYSGREIESSMRKLLSARRMCR</sequence>
<dbReference type="AlphaFoldDB" id="F8FEK4"/>
<gene>
    <name evidence="1" type="ordered locus">KNP414_06802</name>
</gene>
<reference evidence="1 2" key="2">
    <citation type="journal article" date="2013" name="Genome Announc.">
        <title>Genome Sequence of Growth-Improving Paenibacillus mucilaginosus Strain KNP414.</title>
        <authorList>
            <person name="Lu J.J."/>
            <person name="Wang J.F."/>
            <person name="Hu X.F."/>
        </authorList>
    </citation>
    <scope>NUCLEOTIDE SEQUENCE [LARGE SCALE GENOMIC DNA]</scope>
    <source>
        <strain evidence="1 2">KNP414</strain>
    </source>
</reference>
<dbReference type="Proteomes" id="UP000006620">
    <property type="component" value="Chromosome"/>
</dbReference>
<proteinExistence type="predicted"/>
<accession>F8FEK4</accession>
<dbReference type="RefSeq" id="WP_013920465.1">
    <property type="nucleotide sequence ID" value="NC_015690.1"/>
</dbReference>
<name>F8FEK4_PAEMK</name>
<dbReference type="KEGG" id="pms:KNP414_06802"/>